<keyword evidence="3" id="KW-1185">Reference proteome</keyword>
<dbReference type="EMBL" id="JBHRTI010000003">
    <property type="protein sequence ID" value="MFC3147206.1"/>
    <property type="molecule type" value="Genomic_DNA"/>
</dbReference>
<evidence type="ECO:0000259" key="1">
    <source>
        <dbReference type="PROSITE" id="PS50990"/>
    </source>
</evidence>
<evidence type="ECO:0000313" key="2">
    <source>
        <dbReference type="EMBL" id="MFC3147206.1"/>
    </source>
</evidence>
<reference evidence="3" key="1">
    <citation type="journal article" date="2019" name="Int. J. Syst. Evol. Microbiol.">
        <title>The Global Catalogue of Microorganisms (GCM) 10K type strain sequencing project: providing services to taxonomists for standard genome sequencing and annotation.</title>
        <authorList>
            <consortium name="The Broad Institute Genomics Platform"/>
            <consortium name="The Broad Institute Genome Sequencing Center for Infectious Disease"/>
            <person name="Wu L."/>
            <person name="Ma J."/>
        </authorList>
    </citation>
    <scope>NUCLEOTIDE SEQUENCE [LARGE SCALE GENOMIC DNA]</scope>
    <source>
        <strain evidence="3">KCTC 52168</strain>
    </source>
</reference>
<sequence length="299" mass="31134">MAAPLLLAACAAPQTSRLLSEGAAPAPGQIAQVPFIPQAELQCGPAATAMVLQFHGKAVTAEALAPQMMLPAAGGSLQIELQAAARRAGMLATLLPPRLPALLDEVAAGQPVIVLQNLSLPALPRWHYAVVIGHNAARREITLHSGTTPNLIMKLDTFEHTWARSGYWALAITPPGQLPRTATQEQAGLAASALERTDAQAAATAYRALLARWPDDLVALMGLGNLAWKSGDRAAAAEHWQRATTAHPKAADAWNNLAQARLALGDRAGALLAARKAVEIGGARSGVYAATLGRVAGTR</sequence>
<dbReference type="Gene3D" id="3.90.70.10">
    <property type="entry name" value="Cysteine proteinases"/>
    <property type="match status" value="1"/>
</dbReference>
<organism evidence="2 3">
    <name type="scientific">Piscinibacterium candidicorallinum</name>
    <dbReference type="NCBI Taxonomy" id="1793872"/>
    <lineage>
        <taxon>Bacteria</taxon>
        <taxon>Pseudomonadati</taxon>
        <taxon>Pseudomonadota</taxon>
        <taxon>Betaproteobacteria</taxon>
        <taxon>Burkholderiales</taxon>
        <taxon>Piscinibacterium</taxon>
    </lineage>
</organism>
<dbReference type="SMART" id="SM00028">
    <property type="entry name" value="TPR"/>
    <property type="match status" value="2"/>
</dbReference>
<dbReference type="CDD" id="cd02549">
    <property type="entry name" value="Peptidase_C39A"/>
    <property type="match status" value="1"/>
</dbReference>
<dbReference type="Pfam" id="PF03412">
    <property type="entry name" value="Peptidase_C39"/>
    <property type="match status" value="1"/>
</dbReference>
<feature type="domain" description="Peptidase C39" evidence="1">
    <location>
        <begin position="38"/>
        <end position="169"/>
    </location>
</feature>
<gene>
    <name evidence="2" type="ORF">ACFOEN_06070</name>
</gene>
<comment type="caution">
    <text evidence="2">The sequence shown here is derived from an EMBL/GenBank/DDBJ whole genome shotgun (WGS) entry which is preliminary data.</text>
</comment>
<dbReference type="InterPro" id="IPR019734">
    <property type="entry name" value="TPR_rpt"/>
</dbReference>
<dbReference type="Proteomes" id="UP001595556">
    <property type="component" value="Unassembled WGS sequence"/>
</dbReference>
<dbReference type="Gene3D" id="1.25.40.10">
    <property type="entry name" value="Tetratricopeptide repeat domain"/>
    <property type="match status" value="1"/>
</dbReference>
<dbReference type="Pfam" id="PF13432">
    <property type="entry name" value="TPR_16"/>
    <property type="match status" value="1"/>
</dbReference>
<dbReference type="NCBIfam" id="NF033920">
    <property type="entry name" value="C39_PA2778_fam"/>
    <property type="match status" value="1"/>
</dbReference>
<protein>
    <submittedName>
        <fullName evidence="2">PA2778 family cysteine peptidase</fullName>
    </submittedName>
</protein>
<dbReference type="PROSITE" id="PS50990">
    <property type="entry name" value="PEPTIDASE_C39"/>
    <property type="match status" value="1"/>
</dbReference>
<dbReference type="InterPro" id="IPR039563">
    <property type="entry name" value="Peptidase_C39_single_dom"/>
</dbReference>
<name>A0ABV7H6L8_9BURK</name>
<dbReference type="InterPro" id="IPR011990">
    <property type="entry name" value="TPR-like_helical_dom_sf"/>
</dbReference>
<dbReference type="RefSeq" id="WP_377302025.1">
    <property type="nucleotide sequence ID" value="NZ_CP180191.1"/>
</dbReference>
<proteinExistence type="predicted"/>
<evidence type="ECO:0000313" key="3">
    <source>
        <dbReference type="Proteomes" id="UP001595556"/>
    </source>
</evidence>
<accession>A0ABV7H6L8</accession>
<dbReference type="InterPro" id="IPR005074">
    <property type="entry name" value="Peptidase_C39"/>
</dbReference>
<dbReference type="SUPFAM" id="SSF48452">
    <property type="entry name" value="TPR-like"/>
    <property type="match status" value="1"/>
</dbReference>